<feature type="region of interest" description="Disordered" evidence="6">
    <location>
        <begin position="845"/>
        <end position="904"/>
    </location>
</feature>
<feature type="region of interest" description="Disordered" evidence="6">
    <location>
        <begin position="936"/>
        <end position="1021"/>
    </location>
</feature>
<dbReference type="GO" id="GO:0005634">
    <property type="term" value="C:nucleus"/>
    <property type="evidence" value="ECO:0007669"/>
    <property type="project" value="UniProtKB-SubCell"/>
</dbReference>
<dbReference type="PANTHER" id="PTHR47338:SF5">
    <property type="entry name" value="ZN(II)2CYS6 TRANSCRIPTION FACTOR (EUROFUNG)"/>
    <property type="match status" value="1"/>
</dbReference>
<comment type="caution">
    <text evidence="8">The sequence shown here is derived from an EMBL/GenBank/DDBJ whole genome shotgun (WGS) entry which is preliminary data.</text>
</comment>
<dbReference type="PROSITE" id="PS50048">
    <property type="entry name" value="ZN2_CY6_FUNGAL_2"/>
    <property type="match status" value="1"/>
</dbReference>
<evidence type="ECO:0000256" key="5">
    <source>
        <dbReference type="ARBA" id="ARBA00023242"/>
    </source>
</evidence>
<dbReference type="OrthoDB" id="2123952at2759"/>
<feature type="region of interest" description="Disordered" evidence="6">
    <location>
        <begin position="94"/>
        <end position="123"/>
    </location>
</feature>
<dbReference type="Pfam" id="PF00172">
    <property type="entry name" value="Zn_clus"/>
    <property type="match status" value="1"/>
</dbReference>
<dbReference type="GO" id="GO:0000981">
    <property type="term" value="F:DNA-binding transcription factor activity, RNA polymerase II-specific"/>
    <property type="evidence" value="ECO:0007669"/>
    <property type="project" value="InterPro"/>
</dbReference>
<dbReference type="InterPro" id="IPR001138">
    <property type="entry name" value="Zn2Cys6_DnaBD"/>
</dbReference>
<evidence type="ECO:0000256" key="1">
    <source>
        <dbReference type="ARBA" id="ARBA00004123"/>
    </source>
</evidence>
<proteinExistence type="predicted"/>
<protein>
    <recommendedName>
        <fullName evidence="7">Zn(2)-C6 fungal-type domain-containing protein</fullName>
    </recommendedName>
</protein>
<sequence length="1021" mass="110750">MSVQDESSSRESSVEVPMMSPGADGSTGNKARSSTSRNSGSVRYLRACDNCRRRKVKCDGVRPSCGHCNRVEVPCHYSIKPKSRRMWKCLEDPDGTPAALSASAEARPSRTSGPHNDSSQADDTTAWLMARVETMERLLMQRNIGSSPRIPQPIALNDEGAAQHGSISSAGAISAAAQPATMSSTPGSMALRGLMMDIGNAQGTNNSVSGNNGSYAGVVPAKRDNEHLSADPGYPPQLANMLAPPAPHTSHTSSNAEAHNQHASGPLSLEVIKHLIDTLFAHPNYIVEVLHEETFRRQFAAGTLSPLLLFSSLASAARYSKHPAVRTEPPYSASAVYINRAKLLVIDAIEEPSLGNAQGLMIMCMMNFALGNETVTTFYKAMALNMCILLGFNRLDSIDGPIQPHANCGGSHDHLTASTMSMDWVDREAARRLWWTMFSIENYSSVCMGLTPSIQAEYCDVHLPASTLEWEQGHPTNPDTTATDAGNPAKRARLDVNPAHMLAAYHAQLSLIFSKVAWLVTRTNSSAEDAVAQFSELNSVLQRWYEGLPKELRLSNVDTLLFGHQDSNEYYHICVLHMRFYTTVIQLNHAIPEFSDDPAVIEPGQRKCVIAASRISDLLRTSFEIPVELRDMNWYMCVFRAAHIHIYRLLSRDSESIARAKQDLAIHRRHLREGGPLWRICNKLMSRLDDMEQMVMLLPAQIPVADLIRLKNLTRKGKSQLVNMQLDALIKPSLIQTENGDSDDLPLLTRAEMAGNIQQQPSIAALQSRPPRQSSLGAGEVQTSPLGMSMASTAASLCGILDQATSNASPLSTVIDGSSSSHSTLNPFTSMGSLASLQLNKGSPDVRFTTGSGGNGFTSLSPSPSLIMPALDHPHGKPLSLHHHQQQQSQHSNPMLSGPLLPPPSGVTPINTNIVIDNNMAETLVNYFYMVASNQSQQQPQPSARSGSTNSLASPGMPMMSSAGLTMGGGVTGAMLPSLPSMMPLQPIQQQQQQQQHQQLFGHMYDPSGIPGLSENNGSFV</sequence>
<dbReference type="AlphaFoldDB" id="A0A9W8GVT4"/>
<dbReference type="Pfam" id="PF04082">
    <property type="entry name" value="Fungal_trans"/>
    <property type="match status" value="1"/>
</dbReference>
<keyword evidence="2" id="KW-0479">Metal-binding</keyword>
<dbReference type="PANTHER" id="PTHR47338">
    <property type="entry name" value="ZN(II)2CYS6 TRANSCRIPTION FACTOR (EUROFUNG)-RELATED"/>
    <property type="match status" value="1"/>
</dbReference>
<name>A0A9W8GVT4_9FUNG</name>
<dbReference type="SUPFAM" id="SSF57701">
    <property type="entry name" value="Zn2/Cys6 DNA-binding domain"/>
    <property type="match status" value="1"/>
</dbReference>
<reference evidence="8" key="1">
    <citation type="submission" date="2022-07" db="EMBL/GenBank/DDBJ databases">
        <title>Phylogenomic reconstructions and comparative analyses of Kickxellomycotina fungi.</title>
        <authorList>
            <person name="Reynolds N.K."/>
            <person name="Stajich J.E."/>
            <person name="Barry K."/>
            <person name="Grigoriev I.V."/>
            <person name="Crous P."/>
            <person name="Smith M.E."/>
        </authorList>
    </citation>
    <scope>NUCLEOTIDE SEQUENCE</scope>
    <source>
        <strain evidence="8">BCRC 34297</strain>
    </source>
</reference>
<feature type="domain" description="Zn(2)-C6 fungal-type" evidence="7">
    <location>
        <begin position="47"/>
        <end position="77"/>
    </location>
</feature>
<keyword evidence="9" id="KW-1185">Reference proteome</keyword>
<dbReference type="GO" id="GO:0006351">
    <property type="term" value="P:DNA-templated transcription"/>
    <property type="evidence" value="ECO:0007669"/>
    <property type="project" value="InterPro"/>
</dbReference>
<dbReference type="PROSITE" id="PS00463">
    <property type="entry name" value="ZN2_CY6_FUNGAL_1"/>
    <property type="match status" value="1"/>
</dbReference>
<keyword evidence="5" id="KW-0539">Nucleus</keyword>
<dbReference type="EMBL" id="JANBUH010000730">
    <property type="protein sequence ID" value="KAJ2749676.1"/>
    <property type="molecule type" value="Genomic_DNA"/>
</dbReference>
<feature type="region of interest" description="Disordered" evidence="6">
    <location>
        <begin position="761"/>
        <end position="783"/>
    </location>
</feature>
<evidence type="ECO:0000256" key="2">
    <source>
        <dbReference type="ARBA" id="ARBA00022723"/>
    </source>
</evidence>
<evidence type="ECO:0000256" key="4">
    <source>
        <dbReference type="ARBA" id="ARBA00023163"/>
    </source>
</evidence>
<dbReference type="Proteomes" id="UP001140011">
    <property type="component" value="Unassembled WGS sequence"/>
</dbReference>
<dbReference type="GO" id="GO:0008270">
    <property type="term" value="F:zinc ion binding"/>
    <property type="evidence" value="ECO:0007669"/>
    <property type="project" value="InterPro"/>
</dbReference>
<feature type="compositionally biased region" description="Polar residues" evidence="6">
    <location>
        <begin position="770"/>
        <end position="783"/>
    </location>
</feature>
<keyword evidence="3" id="KW-0805">Transcription regulation</keyword>
<dbReference type="Gene3D" id="4.10.240.10">
    <property type="entry name" value="Zn(2)-C6 fungal-type DNA-binding domain"/>
    <property type="match status" value="1"/>
</dbReference>
<gene>
    <name evidence="8" type="ORF">GGI19_005537</name>
</gene>
<accession>A0A9W8GVT4</accession>
<dbReference type="GO" id="GO:0003677">
    <property type="term" value="F:DNA binding"/>
    <property type="evidence" value="ECO:0007669"/>
    <property type="project" value="InterPro"/>
</dbReference>
<organism evidence="8 9">
    <name type="scientific">Coemansia pectinata</name>
    <dbReference type="NCBI Taxonomy" id="1052879"/>
    <lineage>
        <taxon>Eukaryota</taxon>
        <taxon>Fungi</taxon>
        <taxon>Fungi incertae sedis</taxon>
        <taxon>Zoopagomycota</taxon>
        <taxon>Kickxellomycotina</taxon>
        <taxon>Kickxellomycetes</taxon>
        <taxon>Kickxellales</taxon>
        <taxon>Kickxellaceae</taxon>
        <taxon>Coemansia</taxon>
    </lineage>
</organism>
<evidence type="ECO:0000256" key="6">
    <source>
        <dbReference type="SAM" id="MobiDB-lite"/>
    </source>
</evidence>
<feature type="compositionally biased region" description="Polar residues" evidence="6">
    <location>
        <begin position="944"/>
        <end position="953"/>
    </location>
</feature>
<dbReference type="InterPro" id="IPR036864">
    <property type="entry name" value="Zn2-C6_fun-type_DNA-bd_sf"/>
</dbReference>
<feature type="compositionally biased region" description="Polar residues" evidence="6">
    <location>
        <begin position="26"/>
        <end position="39"/>
    </location>
</feature>
<feature type="compositionally biased region" description="Low complexity" evidence="6">
    <location>
        <begin position="886"/>
        <end position="899"/>
    </location>
</feature>
<evidence type="ECO:0000313" key="8">
    <source>
        <dbReference type="EMBL" id="KAJ2749676.1"/>
    </source>
</evidence>
<feature type="compositionally biased region" description="Low complexity" evidence="6">
    <location>
        <begin position="975"/>
        <end position="999"/>
    </location>
</feature>
<comment type="subcellular location">
    <subcellularLocation>
        <location evidence="1">Nucleus</location>
    </subcellularLocation>
</comment>
<evidence type="ECO:0000256" key="3">
    <source>
        <dbReference type="ARBA" id="ARBA00023015"/>
    </source>
</evidence>
<feature type="region of interest" description="Disordered" evidence="6">
    <location>
        <begin position="225"/>
        <end position="262"/>
    </location>
</feature>
<feature type="region of interest" description="Disordered" evidence="6">
    <location>
        <begin position="1"/>
        <end position="39"/>
    </location>
</feature>
<dbReference type="SMART" id="SM00906">
    <property type="entry name" value="Fungal_trans"/>
    <property type="match status" value="1"/>
</dbReference>
<dbReference type="SMART" id="SM00066">
    <property type="entry name" value="GAL4"/>
    <property type="match status" value="1"/>
</dbReference>
<dbReference type="CDD" id="cd12148">
    <property type="entry name" value="fungal_TF_MHR"/>
    <property type="match status" value="1"/>
</dbReference>
<dbReference type="CDD" id="cd00067">
    <property type="entry name" value="GAL4"/>
    <property type="match status" value="1"/>
</dbReference>
<evidence type="ECO:0000313" key="9">
    <source>
        <dbReference type="Proteomes" id="UP001140011"/>
    </source>
</evidence>
<evidence type="ECO:0000259" key="7">
    <source>
        <dbReference type="PROSITE" id="PS50048"/>
    </source>
</evidence>
<feature type="compositionally biased region" description="Polar residues" evidence="6">
    <location>
        <begin position="249"/>
        <end position="262"/>
    </location>
</feature>
<feature type="compositionally biased region" description="Polar residues" evidence="6">
    <location>
        <begin position="109"/>
        <end position="123"/>
    </location>
</feature>
<dbReference type="InterPro" id="IPR050815">
    <property type="entry name" value="TF_fung"/>
</dbReference>
<keyword evidence="4" id="KW-0804">Transcription</keyword>
<dbReference type="InterPro" id="IPR007219">
    <property type="entry name" value="XnlR_reg_dom"/>
</dbReference>